<protein>
    <submittedName>
        <fullName evidence="5">Putative oxidoreductase GLYR1 homolog</fullName>
    </submittedName>
</protein>
<dbReference type="InterPro" id="IPR008927">
    <property type="entry name" value="6-PGluconate_DH-like_C_sf"/>
</dbReference>
<gene>
    <name evidence="5" type="primary">AGAP009949</name>
    <name evidence="5" type="ORF">TNIN_350611</name>
</gene>
<sequence length="555" mass="62160">MLKTYWVCADTVTTIGSLINPTEKRKSRNTKGNCVKMREFEIDQFVWISSTHVSSIINTSLSQTDISFWLGKIEKLSSKDDKTHHLVHLCGTTHQLSMLKENIHHLSDGMFHKTTESLILNTLIEIIEAVGLIDPKPKSTTKDPLKNNVSNRNSNAAQNPEDVTEIPSVRNGGFPQNALYWETKLACEKAKNAGEKTIKETPRKKTLTEEESDPKSSPVRKIPKHSSKQIPITETEVNQPMDDPFAAPGENMFFHFPREPSFEVSTILKIGFLGLGVMGQRIVKNLLKSGHDVSIWNRTEDKCRNLAEDGAQQCSTPSQLVRKCDVIFSCVSDPSVAKSLLFCENGILEELQKCRPGTKGYVELTSTDPSSSREIAAAIMYHGGKYLEAPMFGSEKLAEDGSLLIICSGDPELFKICESFFATFCTDLLYLSYDIGKGSMLRLAVSMLVSNVYAALLEAMSFLKKCRISRNIFLRILELISMSSPFIKVVGESILAEKVSTHISLKNQLQDLQWVLSVADSMTMTMEIACSVNEYYKHAKLLKKTGRDPSYHFFW</sequence>
<comment type="caution">
    <text evidence="5">The sequence shown here is derived from an EMBL/GenBank/DDBJ whole genome shotgun (WGS) entry which is preliminary data.</text>
</comment>
<reference evidence="5" key="1">
    <citation type="submission" date="2020-08" db="EMBL/GenBank/DDBJ databases">
        <title>Multicomponent nature underlies the extraordinary mechanical properties of spider dragline silk.</title>
        <authorList>
            <person name="Kono N."/>
            <person name="Nakamura H."/>
            <person name="Mori M."/>
            <person name="Yoshida Y."/>
            <person name="Ohtoshi R."/>
            <person name="Malay A.D."/>
            <person name="Moran D.A.P."/>
            <person name="Tomita M."/>
            <person name="Numata K."/>
            <person name="Arakawa K."/>
        </authorList>
    </citation>
    <scope>NUCLEOTIDE SEQUENCE</scope>
</reference>
<feature type="compositionally biased region" description="Polar residues" evidence="2">
    <location>
        <begin position="147"/>
        <end position="158"/>
    </location>
</feature>
<dbReference type="Pfam" id="PF14833">
    <property type="entry name" value="NAD_binding_11"/>
    <property type="match status" value="1"/>
</dbReference>
<accession>A0A8X6YIF2</accession>
<proteinExistence type="inferred from homology"/>
<evidence type="ECO:0000256" key="2">
    <source>
        <dbReference type="SAM" id="MobiDB-lite"/>
    </source>
</evidence>
<feature type="domain" description="3-hydroxyisobutyrate dehydrogenase-like NAD-binding" evidence="4">
    <location>
        <begin position="436"/>
        <end position="547"/>
    </location>
</feature>
<dbReference type="Proteomes" id="UP000886998">
    <property type="component" value="Unassembled WGS sequence"/>
</dbReference>
<dbReference type="GO" id="GO:0003677">
    <property type="term" value="F:DNA binding"/>
    <property type="evidence" value="ECO:0007669"/>
    <property type="project" value="TreeGrafter"/>
</dbReference>
<evidence type="ECO:0000259" key="3">
    <source>
        <dbReference type="Pfam" id="PF03446"/>
    </source>
</evidence>
<dbReference type="InterPro" id="IPR036291">
    <property type="entry name" value="NAD(P)-bd_dom_sf"/>
</dbReference>
<dbReference type="GO" id="GO:0051287">
    <property type="term" value="F:NAD binding"/>
    <property type="evidence" value="ECO:0007669"/>
    <property type="project" value="InterPro"/>
</dbReference>
<dbReference type="InterPro" id="IPR013328">
    <property type="entry name" value="6PGD_dom2"/>
</dbReference>
<dbReference type="InterPro" id="IPR029154">
    <property type="entry name" value="HIBADH-like_NADP-bd"/>
</dbReference>
<dbReference type="PANTHER" id="PTHR43580">
    <property type="entry name" value="OXIDOREDUCTASE GLYR1-RELATED"/>
    <property type="match status" value="1"/>
</dbReference>
<dbReference type="Gene3D" id="3.40.50.720">
    <property type="entry name" value="NAD(P)-binding Rossmann-like Domain"/>
    <property type="match status" value="1"/>
</dbReference>
<keyword evidence="6" id="KW-1185">Reference proteome</keyword>
<dbReference type="InterPro" id="IPR051265">
    <property type="entry name" value="HIBADH-related_NP60_sf"/>
</dbReference>
<dbReference type="EMBL" id="BMAV01019521">
    <property type="protein sequence ID" value="GFY72582.1"/>
    <property type="molecule type" value="Genomic_DNA"/>
</dbReference>
<dbReference type="Pfam" id="PF03446">
    <property type="entry name" value="NAD_binding_2"/>
    <property type="match status" value="1"/>
</dbReference>
<feature type="compositionally biased region" description="Basic and acidic residues" evidence="2">
    <location>
        <begin position="195"/>
        <end position="208"/>
    </location>
</feature>
<evidence type="ECO:0000313" key="5">
    <source>
        <dbReference type="EMBL" id="GFY72582.1"/>
    </source>
</evidence>
<evidence type="ECO:0000256" key="1">
    <source>
        <dbReference type="ARBA" id="ARBA00007598"/>
    </source>
</evidence>
<feature type="region of interest" description="Disordered" evidence="2">
    <location>
        <begin position="195"/>
        <end position="227"/>
    </location>
</feature>
<dbReference type="Gene3D" id="1.10.1040.10">
    <property type="entry name" value="N-(1-d-carboxylethyl)-l-norvaline Dehydrogenase, domain 2"/>
    <property type="match status" value="1"/>
</dbReference>
<comment type="similarity">
    <text evidence="1">Belongs to the HIBADH-related family. NP60 subfamily.</text>
</comment>
<dbReference type="GO" id="GO:0000785">
    <property type="term" value="C:chromatin"/>
    <property type="evidence" value="ECO:0007669"/>
    <property type="project" value="TreeGrafter"/>
</dbReference>
<name>A0A8X6YIF2_9ARAC</name>
<feature type="compositionally biased region" description="Basic and acidic residues" evidence="2">
    <location>
        <begin position="135"/>
        <end position="145"/>
    </location>
</feature>
<evidence type="ECO:0000313" key="6">
    <source>
        <dbReference type="Proteomes" id="UP000886998"/>
    </source>
</evidence>
<dbReference type="SUPFAM" id="SSF48179">
    <property type="entry name" value="6-phosphogluconate dehydrogenase C-terminal domain-like"/>
    <property type="match status" value="1"/>
</dbReference>
<dbReference type="PANTHER" id="PTHR43580:SF2">
    <property type="entry name" value="CYTOKINE-LIKE NUCLEAR FACTOR N-PAC"/>
    <property type="match status" value="1"/>
</dbReference>
<dbReference type="GO" id="GO:0031491">
    <property type="term" value="F:nucleosome binding"/>
    <property type="evidence" value="ECO:0007669"/>
    <property type="project" value="TreeGrafter"/>
</dbReference>
<evidence type="ECO:0000259" key="4">
    <source>
        <dbReference type="Pfam" id="PF14833"/>
    </source>
</evidence>
<organism evidence="5 6">
    <name type="scientific">Trichonephila inaurata madagascariensis</name>
    <dbReference type="NCBI Taxonomy" id="2747483"/>
    <lineage>
        <taxon>Eukaryota</taxon>
        <taxon>Metazoa</taxon>
        <taxon>Ecdysozoa</taxon>
        <taxon>Arthropoda</taxon>
        <taxon>Chelicerata</taxon>
        <taxon>Arachnida</taxon>
        <taxon>Araneae</taxon>
        <taxon>Araneomorphae</taxon>
        <taxon>Entelegynae</taxon>
        <taxon>Araneoidea</taxon>
        <taxon>Nephilidae</taxon>
        <taxon>Trichonephila</taxon>
        <taxon>Trichonephila inaurata</taxon>
    </lineage>
</organism>
<dbReference type="AlphaFoldDB" id="A0A8X6YIF2"/>
<dbReference type="OrthoDB" id="6493824at2759"/>
<dbReference type="GO" id="GO:0050661">
    <property type="term" value="F:NADP binding"/>
    <property type="evidence" value="ECO:0007669"/>
    <property type="project" value="InterPro"/>
</dbReference>
<dbReference type="GO" id="GO:0140673">
    <property type="term" value="P:transcription elongation-coupled chromatin remodeling"/>
    <property type="evidence" value="ECO:0007669"/>
    <property type="project" value="TreeGrafter"/>
</dbReference>
<feature type="region of interest" description="Disordered" evidence="2">
    <location>
        <begin position="135"/>
        <end position="169"/>
    </location>
</feature>
<dbReference type="SUPFAM" id="SSF51735">
    <property type="entry name" value="NAD(P)-binding Rossmann-fold domains"/>
    <property type="match status" value="1"/>
</dbReference>
<feature type="domain" description="6-phosphogluconate dehydrogenase NADP-binding" evidence="3">
    <location>
        <begin position="269"/>
        <end position="426"/>
    </location>
</feature>
<dbReference type="InterPro" id="IPR006115">
    <property type="entry name" value="6PGDH_NADP-bd"/>
</dbReference>